<evidence type="ECO:0000256" key="2">
    <source>
        <dbReference type="ARBA" id="ARBA00023242"/>
    </source>
</evidence>
<dbReference type="EMBL" id="SFCI01000506">
    <property type="protein sequence ID" value="TFY79412.1"/>
    <property type="molecule type" value="Genomic_DNA"/>
</dbReference>
<evidence type="ECO:0000313" key="5">
    <source>
        <dbReference type="EMBL" id="TFY79412.1"/>
    </source>
</evidence>
<comment type="caution">
    <text evidence="5">The sequence shown here is derived from an EMBL/GenBank/DDBJ whole genome shotgun (WGS) entry which is preliminary data.</text>
</comment>
<keyword evidence="2" id="KW-0539">Nucleus</keyword>
<dbReference type="GO" id="GO:0031490">
    <property type="term" value="F:chromatin DNA binding"/>
    <property type="evidence" value="ECO:0007669"/>
    <property type="project" value="TreeGrafter"/>
</dbReference>
<keyword evidence="6" id="KW-1185">Reference proteome</keyword>
<dbReference type="InterPro" id="IPR019734">
    <property type="entry name" value="TPR_rpt"/>
</dbReference>
<evidence type="ECO:0000313" key="6">
    <source>
        <dbReference type="Proteomes" id="UP000298061"/>
    </source>
</evidence>
<feature type="region of interest" description="Disordered" evidence="4">
    <location>
        <begin position="19"/>
        <end position="38"/>
    </location>
</feature>
<dbReference type="PANTHER" id="PTHR14017">
    <property type="entry name" value="LYSINE-SPECIFIC DEMETHYLASE"/>
    <property type="match status" value="1"/>
</dbReference>
<sequence>MSLRHTPRQAERDVRLHEPHAVHPHPPHPLAPPPPPLLNGNGIVPGTPSIANGAAHHISPKVASGAVPTNGAVPPSIQKLNDANEQTWLVIGSVAEQMGDLEHALSAYENALRHNPMSIAGLTQVAGIARIKENYPLAVEYFQRVLSLQQDNGEIWSALGA</sequence>
<dbReference type="PANTHER" id="PTHR14017:SF1">
    <property type="entry name" value="LD02225P"/>
    <property type="match status" value="1"/>
</dbReference>
<gene>
    <name evidence="5" type="ORF">EWM64_g4600</name>
</gene>
<dbReference type="SUPFAM" id="SSF48452">
    <property type="entry name" value="TPR-like"/>
    <property type="match status" value="1"/>
</dbReference>
<dbReference type="Proteomes" id="UP000298061">
    <property type="component" value="Unassembled WGS sequence"/>
</dbReference>
<dbReference type="Pfam" id="PF13181">
    <property type="entry name" value="TPR_8"/>
    <property type="match status" value="1"/>
</dbReference>
<feature type="compositionally biased region" description="Pro residues" evidence="4">
    <location>
        <begin position="27"/>
        <end position="37"/>
    </location>
</feature>
<dbReference type="InterPro" id="IPR011990">
    <property type="entry name" value="TPR-like_helical_dom_sf"/>
</dbReference>
<dbReference type="GO" id="GO:0010468">
    <property type="term" value="P:regulation of gene expression"/>
    <property type="evidence" value="ECO:0007669"/>
    <property type="project" value="TreeGrafter"/>
</dbReference>
<organism evidence="5 6">
    <name type="scientific">Hericium alpestre</name>
    <dbReference type="NCBI Taxonomy" id="135208"/>
    <lineage>
        <taxon>Eukaryota</taxon>
        <taxon>Fungi</taxon>
        <taxon>Dikarya</taxon>
        <taxon>Basidiomycota</taxon>
        <taxon>Agaricomycotina</taxon>
        <taxon>Agaricomycetes</taxon>
        <taxon>Russulales</taxon>
        <taxon>Hericiaceae</taxon>
        <taxon>Hericium</taxon>
    </lineage>
</organism>
<evidence type="ECO:0000256" key="3">
    <source>
        <dbReference type="PROSITE-ProRule" id="PRU00339"/>
    </source>
</evidence>
<dbReference type="STRING" id="135208.A0A4Y9ZX76"/>
<feature type="repeat" description="TPR" evidence="3">
    <location>
        <begin position="85"/>
        <end position="118"/>
    </location>
</feature>
<dbReference type="GO" id="GO:0005634">
    <property type="term" value="C:nucleus"/>
    <property type="evidence" value="ECO:0007669"/>
    <property type="project" value="UniProtKB-SubCell"/>
</dbReference>
<dbReference type="PROSITE" id="PS50005">
    <property type="entry name" value="TPR"/>
    <property type="match status" value="1"/>
</dbReference>
<name>A0A4Y9ZX76_9AGAM</name>
<reference evidence="5 6" key="1">
    <citation type="submission" date="2019-02" db="EMBL/GenBank/DDBJ databases">
        <title>Genome sequencing of the rare red list fungi Hericium alpestre (H. flagellum).</title>
        <authorList>
            <person name="Buettner E."/>
            <person name="Kellner H."/>
        </authorList>
    </citation>
    <scope>NUCLEOTIDE SEQUENCE [LARGE SCALE GENOMIC DNA]</scope>
    <source>
        <strain evidence="5 6">DSM 108284</strain>
    </source>
</reference>
<protein>
    <submittedName>
        <fullName evidence="5">Uncharacterized protein</fullName>
    </submittedName>
</protein>
<dbReference type="SMART" id="SM00028">
    <property type="entry name" value="TPR"/>
    <property type="match status" value="2"/>
</dbReference>
<dbReference type="Gene3D" id="1.25.40.10">
    <property type="entry name" value="Tetratricopeptide repeat domain"/>
    <property type="match status" value="1"/>
</dbReference>
<dbReference type="OrthoDB" id="3267324at2759"/>
<accession>A0A4Y9ZX76</accession>
<proteinExistence type="predicted"/>
<dbReference type="InterPro" id="IPR051630">
    <property type="entry name" value="Corepressor-Demethylase"/>
</dbReference>
<dbReference type="AlphaFoldDB" id="A0A4Y9ZX76"/>
<comment type="subcellular location">
    <subcellularLocation>
        <location evidence="1">Nucleus</location>
    </subcellularLocation>
</comment>
<evidence type="ECO:0000256" key="1">
    <source>
        <dbReference type="ARBA" id="ARBA00004123"/>
    </source>
</evidence>
<evidence type="ECO:0000256" key="4">
    <source>
        <dbReference type="SAM" id="MobiDB-lite"/>
    </source>
</evidence>
<keyword evidence="3" id="KW-0802">TPR repeat</keyword>
<dbReference type="GO" id="GO:0000978">
    <property type="term" value="F:RNA polymerase II cis-regulatory region sequence-specific DNA binding"/>
    <property type="evidence" value="ECO:0007669"/>
    <property type="project" value="TreeGrafter"/>
</dbReference>